<dbReference type="SUPFAM" id="SSF52540">
    <property type="entry name" value="P-loop containing nucleoside triphosphate hydrolases"/>
    <property type="match status" value="1"/>
</dbReference>
<dbReference type="EMBL" id="DVMR01000056">
    <property type="protein sequence ID" value="HIU44068.1"/>
    <property type="molecule type" value="Genomic_DNA"/>
</dbReference>
<dbReference type="Pfam" id="PF00485">
    <property type="entry name" value="PRK"/>
    <property type="match status" value="1"/>
</dbReference>
<dbReference type="Proteomes" id="UP000824073">
    <property type="component" value="Unassembled WGS sequence"/>
</dbReference>
<proteinExistence type="predicted"/>
<evidence type="ECO:0000259" key="1">
    <source>
        <dbReference type="Pfam" id="PF00485"/>
    </source>
</evidence>
<dbReference type="GO" id="GO:0005524">
    <property type="term" value="F:ATP binding"/>
    <property type="evidence" value="ECO:0007669"/>
    <property type="project" value="InterPro"/>
</dbReference>
<reference evidence="2" key="2">
    <citation type="journal article" date="2021" name="PeerJ">
        <title>Extensive microbial diversity within the chicken gut microbiome revealed by metagenomics and culture.</title>
        <authorList>
            <person name="Gilroy R."/>
            <person name="Ravi A."/>
            <person name="Getino M."/>
            <person name="Pursley I."/>
            <person name="Horton D.L."/>
            <person name="Alikhan N.F."/>
            <person name="Baker D."/>
            <person name="Gharbi K."/>
            <person name="Hall N."/>
            <person name="Watson M."/>
            <person name="Adriaenssens E.M."/>
            <person name="Foster-Nyarko E."/>
            <person name="Jarju S."/>
            <person name="Secka A."/>
            <person name="Antonio M."/>
            <person name="Oren A."/>
            <person name="Chaudhuri R.R."/>
            <person name="La Ragione R."/>
            <person name="Hildebrand F."/>
            <person name="Pallen M.J."/>
        </authorList>
    </citation>
    <scope>NUCLEOTIDE SEQUENCE</scope>
    <source>
        <strain evidence="2">CHK191-8634</strain>
    </source>
</reference>
<protein>
    <submittedName>
        <fullName evidence="2">Phosphoribulokinase</fullName>
    </submittedName>
</protein>
<reference evidence="2" key="1">
    <citation type="submission" date="2020-10" db="EMBL/GenBank/DDBJ databases">
        <authorList>
            <person name="Gilroy R."/>
        </authorList>
    </citation>
    <scope>NUCLEOTIDE SEQUENCE</scope>
    <source>
        <strain evidence="2">CHK191-8634</strain>
    </source>
</reference>
<feature type="domain" description="Phosphoribulokinase/uridine kinase" evidence="1">
    <location>
        <begin position="19"/>
        <end position="140"/>
    </location>
</feature>
<dbReference type="Gene3D" id="3.40.50.300">
    <property type="entry name" value="P-loop containing nucleotide triphosphate hydrolases"/>
    <property type="match status" value="1"/>
</dbReference>
<sequence length="185" mass="20937">MAGLIDEARRLAQERGPLVIAIDGRCASGKTTLARRLHDVLGWSVVHMDDFFLRPEQRTPERYATPGENVDHERFLSEVLRPLRSGQSVEYRPFDCHIGQLGAPVRVSAAPVTVVEGSYSCHPSLRALYDLRVFATIEPDEQLRRIEARNGGYAEVFRTRWIPLEEQYFSACGVEDCCEFTLTLV</sequence>
<dbReference type="PANTHER" id="PTHR10285">
    <property type="entry name" value="URIDINE KINASE"/>
    <property type="match status" value="1"/>
</dbReference>
<accession>A0A9D1LKJ7</accession>
<dbReference type="AlphaFoldDB" id="A0A9D1LKJ7"/>
<organism evidence="2 3">
    <name type="scientific">Candidatus Ventrousia excrementavium</name>
    <dbReference type="NCBI Taxonomy" id="2840961"/>
    <lineage>
        <taxon>Bacteria</taxon>
        <taxon>Bacillati</taxon>
        <taxon>Bacillota</taxon>
        <taxon>Clostridia</taxon>
        <taxon>Eubacteriales</taxon>
        <taxon>Clostridiaceae</taxon>
        <taxon>Clostridiaceae incertae sedis</taxon>
        <taxon>Candidatus Ventrousia</taxon>
    </lineage>
</organism>
<comment type="caution">
    <text evidence="2">The sequence shown here is derived from an EMBL/GenBank/DDBJ whole genome shotgun (WGS) entry which is preliminary data.</text>
</comment>
<dbReference type="InterPro" id="IPR006083">
    <property type="entry name" value="PRK/URK"/>
</dbReference>
<name>A0A9D1LKJ7_9CLOT</name>
<dbReference type="GO" id="GO:0016301">
    <property type="term" value="F:kinase activity"/>
    <property type="evidence" value="ECO:0007669"/>
    <property type="project" value="InterPro"/>
</dbReference>
<evidence type="ECO:0000313" key="3">
    <source>
        <dbReference type="Proteomes" id="UP000824073"/>
    </source>
</evidence>
<dbReference type="InterPro" id="IPR027417">
    <property type="entry name" value="P-loop_NTPase"/>
</dbReference>
<evidence type="ECO:0000313" key="2">
    <source>
        <dbReference type="EMBL" id="HIU44068.1"/>
    </source>
</evidence>
<gene>
    <name evidence="2" type="ORF">IAB67_07205</name>
</gene>